<dbReference type="InterPro" id="IPR005709">
    <property type="entry name" value="Ribosomal_uS4_bac-type"/>
</dbReference>
<dbReference type="SMART" id="SM01390">
    <property type="entry name" value="Ribosomal_S4"/>
    <property type="match status" value="1"/>
</dbReference>
<evidence type="ECO:0000256" key="6">
    <source>
        <dbReference type="ARBA" id="ARBA00035254"/>
    </source>
</evidence>
<dbReference type="InterPro" id="IPR036986">
    <property type="entry name" value="S4_RNA-bd_sf"/>
</dbReference>
<dbReference type="FunFam" id="3.10.290.10:FF:000001">
    <property type="entry name" value="30S ribosomal protein S4"/>
    <property type="match status" value="1"/>
</dbReference>
<keyword evidence="5 7" id="KW-0687">Ribonucleoprotein</keyword>
<feature type="region of interest" description="Disordered" evidence="9">
    <location>
        <begin position="45"/>
        <end position="70"/>
    </location>
</feature>
<feature type="domain" description="Small ribosomal subunit protein uS4 N-terminal" evidence="11">
    <location>
        <begin position="24"/>
        <end position="118"/>
    </location>
</feature>
<evidence type="ECO:0000256" key="7">
    <source>
        <dbReference type="HAMAP-Rule" id="MF_01306"/>
    </source>
</evidence>
<dbReference type="HAMAP" id="MF_01306_B">
    <property type="entry name" value="Ribosomal_uS4_B"/>
    <property type="match status" value="1"/>
</dbReference>
<evidence type="ECO:0000256" key="3">
    <source>
        <dbReference type="ARBA" id="ARBA00022884"/>
    </source>
</evidence>
<evidence type="ECO:0000256" key="5">
    <source>
        <dbReference type="ARBA" id="ARBA00023274"/>
    </source>
</evidence>
<dbReference type="EMBL" id="CP022203">
    <property type="protein sequence ID" value="ATB50840.1"/>
    <property type="molecule type" value="Genomic_DNA"/>
</dbReference>
<dbReference type="SMART" id="SM00363">
    <property type="entry name" value="S4"/>
    <property type="match status" value="1"/>
</dbReference>
<gene>
    <name evidence="7" type="primary">rpsD</name>
    <name evidence="12" type="ORF">MYMAC_006497</name>
</gene>
<feature type="compositionally biased region" description="Basic and acidic residues" evidence="9">
    <location>
        <begin position="45"/>
        <end position="54"/>
    </location>
</feature>
<evidence type="ECO:0000313" key="13">
    <source>
        <dbReference type="Proteomes" id="UP000217343"/>
    </source>
</evidence>
<dbReference type="GO" id="GO:0019843">
    <property type="term" value="F:rRNA binding"/>
    <property type="evidence" value="ECO:0007669"/>
    <property type="project" value="UniProtKB-UniRule"/>
</dbReference>
<evidence type="ECO:0000256" key="8">
    <source>
        <dbReference type="RuleBase" id="RU003699"/>
    </source>
</evidence>
<evidence type="ECO:0000256" key="1">
    <source>
        <dbReference type="ARBA" id="ARBA00007465"/>
    </source>
</evidence>
<evidence type="ECO:0000259" key="11">
    <source>
        <dbReference type="SMART" id="SM01390"/>
    </source>
</evidence>
<reference evidence="12 13" key="1">
    <citation type="submission" date="2017-06" db="EMBL/GenBank/DDBJ databases">
        <title>Sequencing and comparative analysis of myxobacterial genomes.</title>
        <authorList>
            <person name="Rupp O."/>
            <person name="Goesmann A."/>
            <person name="Sogaard-Andersen L."/>
        </authorList>
    </citation>
    <scope>NUCLEOTIDE SEQUENCE [LARGE SCALE GENOMIC DNA]</scope>
    <source>
        <strain evidence="12 13">DSM 14697</strain>
    </source>
</reference>
<organism evidence="12 13">
    <name type="scientific">Corallococcus macrosporus DSM 14697</name>
    <dbReference type="NCBI Taxonomy" id="1189310"/>
    <lineage>
        <taxon>Bacteria</taxon>
        <taxon>Pseudomonadati</taxon>
        <taxon>Myxococcota</taxon>
        <taxon>Myxococcia</taxon>
        <taxon>Myxococcales</taxon>
        <taxon>Cystobacterineae</taxon>
        <taxon>Myxococcaceae</taxon>
        <taxon>Corallococcus</taxon>
    </lineage>
</organism>
<dbReference type="KEGG" id="mmas:MYMAC_006497"/>
<keyword evidence="2 7" id="KW-0699">rRNA-binding</keyword>
<proteinExistence type="inferred from homology"/>
<evidence type="ECO:0000256" key="4">
    <source>
        <dbReference type="ARBA" id="ARBA00022980"/>
    </source>
</evidence>
<dbReference type="GO" id="GO:0015935">
    <property type="term" value="C:small ribosomal subunit"/>
    <property type="evidence" value="ECO:0007669"/>
    <property type="project" value="InterPro"/>
</dbReference>
<accession>A0A250K4K7</accession>
<dbReference type="InterPro" id="IPR002942">
    <property type="entry name" value="S4_RNA-bd"/>
</dbReference>
<dbReference type="InterPro" id="IPR001912">
    <property type="entry name" value="Ribosomal_uS4_N"/>
</dbReference>
<dbReference type="SUPFAM" id="SSF55174">
    <property type="entry name" value="Alpha-L RNA-binding motif"/>
    <property type="match status" value="1"/>
</dbReference>
<dbReference type="Proteomes" id="UP000217343">
    <property type="component" value="Chromosome"/>
</dbReference>
<keyword evidence="3 7" id="KW-0694">RNA-binding</keyword>
<dbReference type="PROSITE" id="PS00632">
    <property type="entry name" value="RIBOSOMAL_S4"/>
    <property type="match status" value="1"/>
</dbReference>
<dbReference type="NCBIfam" id="NF003717">
    <property type="entry name" value="PRK05327.1"/>
    <property type="match status" value="1"/>
</dbReference>
<name>A0A250K4K7_9BACT</name>
<dbReference type="Gene3D" id="1.10.1050.10">
    <property type="entry name" value="Ribosomal Protein S4 Delta 41, Chain A, domain 1"/>
    <property type="match status" value="1"/>
</dbReference>
<evidence type="ECO:0000259" key="10">
    <source>
        <dbReference type="SMART" id="SM00363"/>
    </source>
</evidence>
<dbReference type="NCBIfam" id="TIGR01017">
    <property type="entry name" value="rpsD_bact"/>
    <property type="match status" value="1"/>
</dbReference>
<evidence type="ECO:0000256" key="2">
    <source>
        <dbReference type="ARBA" id="ARBA00022730"/>
    </source>
</evidence>
<dbReference type="AlphaFoldDB" id="A0A250K4K7"/>
<feature type="domain" description="RNA-binding S4" evidence="10">
    <location>
        <begin position="119"/>
        <end position="179"/>
    </location>
</feature>
<dbReference type="PROSITE" id="PS50889">
    <property type="entry name" value="S4"/>
    <property type="match status" value="1"/>
</dbReference>
<dbReference type="CDD" id="cd00165">
    <property type="entry name" value="S4"/>
    <property type="match status" value="1"/>
</dbReference>
<comment type="subunit">
    <text evidence="7">Part of the 30S ribosomal subunit. Contacts protein S5. The interaction surface between S4 and S5 is involved in control of translational fidelity.</text>
</comment>
<keyword evidence="13" id="KW-1185">Reference proteome</keyword>
<dbReference type="GO" id="GO:0006412">
    <property type="term" value="P:translation"/>
    <property type="evidence" value="ECO:0007669"/>
    <property type="project" value="UniProtKB-UniRule"/>
</dbReference>
<dbReference type="Pfam" id="PF01479">
    <property type="entry name" value="S4"/>
    <property type="match status" value="1"/>
</dbReference>
<dbReference type="GO" id="GO:0042274">
    <property type="term" value="P:ribosomal small subunit biogenesis"/>
    <property type="evidence" value="ECO:0007669"/>
    <property type="project" value="TreeGrafter"/>
</dbReference>
<comment type="function">
    <text evidence="7">One of the primary rRNA binding proteins, it binds directly to 16S rRNA where it nucleates assembly of the body of the 30S subunit.</text>
</comment>
<protein>
    <recommendedName>
        <fullName evidence="6 7">Small ribosomal subunit protein uS4</fullName>
    </recommendedName>
</protein>
<comment type="similarity">
    <text evidence="1 7 8">Belongs to the universal ribosomal protein uS4 family.</text>
</comment>
<dbReference type="GO" id="GO:0003735">
    <property type="term" value="F:structural constituent of ribosome"/>
    <property type="evidence" value="ECO:0007669"/>
    <property type="project" value="InterPro"/>
</dbReference>
<evidence type="ECO:0000313" key="12">
    <source>
        <dbReference type="EMBL" id="ATB50840.1"/>
    </source>
</evidence>
<dbReference type="PANTHER" id="PTHR11831">
    <property type="entry name" value="30S 40S RIBOSOMAL PROTEIN"/>
    <property type="match status" value="1"/>
</dbReference>
<keyword evidence="4 7" id="KW-0689">Ribosomal protein</keyword>
<dbReference type="InterPro" id="IPR022801">
    <property type="entry name" value="Ribosomal_uS4"/>
</dbReference>
<dbReference type="PANTHER" id="PTHR11831:SF4">
    <property type="entry name" value="SMALL RIBOSOMAL SUBUNIT PROTEIN US4M"/>
    <property type="match status" value="1"/>
</dbReference>
<dbReference type="Gene3D" id="3.10.290.10">
    <property type="entry name" value="RNA-binding S4 domain"/>
    <property type="match status" value="1"/>
</dbReference>
<dbReference type="InterPro" id="IPR018079">
    <property type="entry name" value="Ribosomal_uS4_CS"/>
</dbReference>
<comment type="function">
    <text evidence="7">With S5 and S12 plays an important role in translational accuracy.</text>
</comment>
<sequence length="231" mass="26257">MILIINFISSPNTRRWPEEHDVARDLGPRGKMCRRLGIPLSRITAKDPDKDPVLRRPYPPGQHGATARTSVSDFARRLREKQKLKLYYGLLEKQCRAAFQEARGAPGNTGTVLLQLLESRLDSLVLRAGLATSIRQARQFVRHGYLQVDGKRADIPSFRVKPGSEVRFHAAHLKLAVVQESFSRMKSRSVPAYVQVLGEGEGLRYVRLPEREEIPVDVNEPFIVEYYAQRS</sequence>
<evidence type="ECO:0000256" key="9">
    <source>
        <dbReference type="SAM" id="MobiDB-lite"/>
    </source>
</evidence>
<dbReference type="Pfam" id="PF00163">
    <property type="entry name" value="Ribosomal_S4"/>
    <property type="match status" value="1"/>
</dbReference>